<dbReference type="PROSITE" id="PS00136">
    <property type="entry name" value="SUBTILASE_ASP"/>
    <property type="match status" value="1"/>
</dbReference>
<feature type="domain" description="Peptidase S8/S53" evidence="8">
    <location>
        <begin position="69"/>
        <end position="503"/>
    </location>
</feature>
<keyword evidence="10" id="KW-1185">Reference proteome</keyword>
<keyword evidence="2 5" id="KW-0645">Protease</keyword>
<dbReference type="InterPro" id="IPR017308">
    <property type="entry name" value="Pept_S8_subtilisin_bacteroid"/>
</dbReference>
<sequence length="549" mass="61000">MKRRVRGFLLMVMLIAGSFAGIQAQGTVQGEAQLPPREWFILDPATDNVQGVSAEKAYNTILKGKKSETVTVAVIDSGVDIDHEDLKGKIWVNEKEIAGNGIDDDKNGYIDDKYGWNFIGGKDGRNVEQDTYELTRIYVKLKEKYGDTEAKKVKKKDKEEYEYWLKVKEDFEKTYDEAHQQYNFYSNLRDNIVRFHTLLKAYVGVEQISLDDLRNIDTQDSIVLTARNIIGMIYQNVGEDADFDQITQELDKAVEHFGNQVNYAFNTEFDPRGIVGDNYDDPYEKGYGNNDVKGHDPSHGTHVAGIIAANRNNELGIKGIADNVKIMVVRAVPDGDERDKDVANAIIYAVDNGAQIINMSFGKSYSPQKEAVDKAVKYAESKGVLLVHAAGNSSKDIDKGKNFPTKTYAGSKAKATNWLEVGASAWGEGEDFVGEFSNYGKETVDVFAPGVDIYSTTPDNKYESFNGTSMAAPNTAGVAALLMSYYPELTAFQVKDIIAKSSRKFDNLKVTKPGKEELVDFKDLSISGGLINAYEALKMAESMTMEKKN</sequence>
<dbReference type="InterPro" id="IPR000209">
    <property type="entry name" value="Peptidase_S8/S53_dom"/>
</dbReference>
<comment type="similarity">
    <text evidence="1 5 6">Belongs to the peptidase S8 family.</text>
</comment>
<dbReference type="InterPro" id="IPR022398">
    <property type="entry name" value="Peptidase_S8_His-AS"/>
</dbReference>
<dbReference type="PRINTS" id="PR00723">
    <property type="entry name" value="SUBTILISIN"/>
</dbReference>
<evidence type="ECO:0000256" key="2">
    <source>
        <dbReference type="ARBA" id="ARBA00022670"/>
    </source>
</evidence>
<dbReference type="InterPro" id="IPR051048">
    <property type="entry name" value="Peptidase_S8/S53_subtilisin"/>
</dbReference>
<keyword evidence="3 5" id="KW-0378">Hydrolase</keyword>
<dbReference type="Pfam" id="PF00082">
    <property type="entry name" value="Peptidase_S8"/>
    <property type="match status" value="1"/>
</dbReference>
<feature type="active site" description="Charge relay system" evidence="5">
    <location>
        <position position="299"/>
    </location>
</feature>
<dbReference type="InterPro" id="IPR034080">
    <property type="entry name" value="Protease_P7-like_dom"/>
</dbReference>
<evidence type="ECO:0000313" key="10">
    <source>
        <dbReference type="Proteomes" id="UP000798808"/>
    </source>
</evidence>
<evidence type="ECO:0000256" key="1">
    <source>
        <dbReference type="ARBA" id="ARBA00011073"/>
    </source>
</evidence>
<dbReference type="SUPFAM" id="SSF52743">
    <property type="entry name" value="Subtilisin-like"/>
    <property type="match status" value="1"/>
</dbReference>
<dbReference type="PROSITE" id="PS51892">
    <property type="entry name" value="SUBTILASE"/>
    <property type="match status" value="1"/>
</dbReference>
<accession>A0ABW9RP87</accession>
<dbReference type="PROSITE" id="PS00137">
    <property type="entry name" value="SUBTILASE_HIS"/>
    <property type="match status" value="1"/>
</dbReference>
<comment type="caution">
    <text evidence="9">The sequence shown here is derived from an EMBL/GenBank/DDBJ whole genome shotgun (WGS) entry which is preliminary data.</text>
</comment>
<dbReference type="InterPro" id="IPR023828">
    <property type="entry name" value="Peptidase_S8_Ser-AS"/>
</dbReference>
<feature type="signal peptide" evidence="7">
    <location>
        <begin position="1"/>
        <end position="24"/>
    </location>
</feature>
<dbReference type="InterPro" id="IPR036852">
    <property type="entry name" value="Peptidase_S8/S53_dom_sf"/>
</dbReference>
<dbReference type="InterPro" id="IPR023827">
    <property type="entry name" value="Peptidase_S8_Asp-AS"/>
</dbReference>
<dbReference type="Gene3D" id="3.40.50.200">
    <property type="entry name" value="Peptidase S8/S53 domain"/>
    <property type="match status" value="2"/>
</dbReference>
<dbReference type="InterPro" id="IPR015500">
    <property type="entry name" value="Peptidase_S8_subtilisin-rel"/>
</dbReference>
<dbReference type="PANTHER" id="PTHR43399">
    <property type="entry name" value="SUBTILISIN-RELATED"/>
    <property type="match status" value="1"/>
</dbReference>
<protein>
    <submittedName>
        <fullName evidence="9">Peptidase S8</fullName>
    </submittedName>
</protein>
<evidence type="ECO:0000256" key="7">
    <source>
        <dbReference type="SAM" id="SignalP"/>
    </source>
</evidence>
<dbReference type="RefSeq" id="WP_155172640.1">
    <property type="nucleotide sequence ID" value="NZ_BAAAFL010000002.1"/>
</dbReference>
<dbReference type="Proteomes" id="UP000798808">
    <property type="component" value="Unassembled WGS sequence"/>
</dbReference>
<reference evidence="9 10" key="1">
    <citation type="submission" date="2019-02" db="EMBL/GenBank/DDBJ databases">
        <authorList>
            <person name="Goldberg S.R."/>
            <person name="Haltli B.A."/>
            <person name="Correa H."/>
            <person name="Russell K.G."/>
        </authorList>
    </citation>
    <scope>NUCLEOTIDE SEQUENCE [LARGE SCALE GENOMIC DNA]</scope>
    <source>
        <strain evidence="9 10">JCM 16186</strain>
    </source>
</reference>
<dbReference type="PROSITE" id="PS00138">
    <property type="entry name" value="SUBTILASE_SER"/>
    <property type="match status" value="1"/>
</dbReference>
<feature type="chain" id="PRO_5046049492" evidence="7">
    <location>
        <begin position="25"/>
        <end position="549"/>
    </location>
</feature>
<name>A0ABW9RP87_9BACT</name>
<evidence type="ECO:0000259" key="8">
    <source>
        <dbReference type="Pfam" id="PF00082"/>
    </source>
</evidence>
<keyword evidence="7" id="KW-0732">Signal</keyword>
<dbReference type="CDD" id="cd07483">
    <property type="entry name" value="Peptidases_S8_Subtilisin_Novo-like"/>
    <property type="match status" value="1"/>
</dbReference>
<evidence type="ECO:0000313" key="9">
    <source>
        <dbReference type="EMBL" id="MTI25958.1"/>
    </source>
</evidence>
<dbReference type="PIRSF" id="PIRSF037892">
    <property type="entry name" value="Subtilisin_rel_SRU_0565"/>
    <property type="match status" value="1"/>
</dbReference>
<dbReference type="EMBL" id="SMLW01000554">
    <property type="protein sequence ID" value="MTI25958.1"/>
    <property type="molecule type" value="Genomic_DNA"/>
</dbReference>
<gene>
    <name evidence="9" type="ORF">E1163_13460</name>
</gene>
<evidence type="ECO:0000256" key="4">
    <source>
        <dbReference type="ARBA" id="ARBA00022825"/>
    </source>
</evidence>
<feature type="active site" description="Charge relay system" evidence="5">
    <location>
        <position position="76"/>
    </location>
</feature>
<feature type="active site" description="Charge relay system" evidence="5">
    <location>
        <position position="469"/>
    </location>
</feature>
<evidence type="ECO:0000256" key="6">
    <source>
        <dbReference type="RuleBase" id="RU003355"/>
    </source>
</evidence>
<evidence type="ECO:0000256" key="3">
    <source>
        <dbReference type="ARBA" id="ARBA00022801"/>
    </source>
</evidence>
<evidence type="ECO:0000256" key="5">
    <source>
        <dbReference type="PROSITE-ProRule" id="PRU01240"/>
    </source>
</evidence>
<organism evidence="9 10">
    <name type="scientific">Fulvivirga kasyanovii</name>
    <dbReference type="NCBI Taxonomy" id="396812"/>
    <lineage>
        <taxon>Bacteria</taxon>
        <taxon>Pseudomonadati</taxon>
        <taxon>Bacteroidota</taxon>
        <taxon>Cytophagia</taxon>
        <taxon>Cytophagales</taxon>
        <taxon>Fulvivirgaceae</taxon>
        <taxon>Fulvivirga</taxon>
    </lineage>
</organism>
<dbReference type="PANTHER" id="PTHR43399:SF4">
    <property type="entry name" value="CELL WALL-ASSOCIATED PROTEASE"/>
    <property type="match status" value="1"/>
</dbReference>
<keyword evidence="4 5" id="KW-0720">Serine protease</keyword>
<proteinExistence type="inferred from homology"/>